<organism evidence="3 4">
    <name type="scientific">Tachysurus vachellii</name>
    <name type="common">Darkbarbel catfish</name>
    <name type="synonym">Pelteobagrus vachellii</name>
    <dbReference type="NCBI Taxonomy" id="175792"/>
    <lineage>
        <taxon>Eukaryota</taxon>
        <taxon>Metazoa</taxon>
        <taxon>Chordata</taxon>
        <taxon>Craniata</taxon>
        <taxon>Vertebrata</taxon>
        <taxon>Euteleostomi</taxon>
        <taxon>Actinopterygii</taxon>
        <taxon>Neopterygii</taxon>
        <taxon>Teleostei</taxon>
        <taxon>Ostariophysi</taxon>
        <taxon>Siluriformes</taxon>
        <taxon>Bagridae</taxon>
        <taxon>Tachysurus</taxon>
    </lineage>
</organism>
<proteinExistence type="predicted"/>
<sequence>MENIVDAVIGLFLSKPEFVTVLADQQVVHGRDIILTCQANTADVTVSWEKHGQKLRCVEGKHKMRTIGTNCVLEISNAVDSDEGNYTVTLSNKLGSTSCSALVRIIIKEWRKVEWKQERMLKSLKTFQICNEVQELRFLLCGPVGAGKSSTINTIRSIFEGRQFIDCLAAAGSTTSHTLCYERFQIANEEGSFPFAFNDIMGAETYSGVLSEDIISALKGHIKEGYTFNSETQLSESSLYYNKNPTLSDQMHCLVFVMPADKISTQDTKFMQKMKSVVKAASSMGIPHVVFMTRVDLACPLAKKDLQNVYKSKKIKDNMEKCSYELGVTVNRIFPVLNYHDQIHMNEDINCLMLDALTQITYFANDYVLKKSSKQQSKCE</sequence>
<dbReference type="PANTHER" id="PTHR14241:SF1">
    <property type="entry name" value="INTERFERON-INDUCED PROTEIN 44-RELATED"/>
    <property type="match status" value="1"/>
</dbReference>
<dbReference type="Gene3D" id="3.40.50.300">
    <property type="entry name" value="P-loop containing nucleotide triphosphate hydrolases"/>
    <property type="match status" value="1"/>
</dbReference>
<gene>
    <name evidence="3" type="ORF">Q7C36_009251</name>
</gene>
<dbReference type="InterPro" id="IPR013098">
    <property type="entry name" value="Ig_I-set"/>
</dbReference>
<dbReference type="SMART" id="SM00408">
    <property type="entry name" value="IGc2"/>
    <property type="match status" value="1"/>
</dbReference>
<dbReference type="InterPro" id="IPR027417">
    <property type="entry name" value="P-loop_NTPase"/>
</dbReference>
<feature type="domain" description="Ig-like" evidence="2">
    <location>
        <begin position="16"/>
        <end position="104"/>
    </location>
</feature>
<evidence type="ECO:0000259" key="2">
    <source>
        <dbReference type="PROSITE" id="PS50835"/>
    </source>
</evidence>
<dbReference type="SMART" id="SM00409">
    <property type="entry name" value="IG"/>
    <property type="match status" value="1"/>
</dbReference>
<dbReference type="InterPro" id="IPR003598">
    <property type="entry name" value="Ig_sub2"/>
</dbReference>
<dbReference type="GO" id="GO:0055013">
    <property type="term" value="P:cardiac muscle cell development"/>
    <property type="evidence" value="ECO:0007669"/>
    <property type="project" value="UniProtKB-ARBA"/>
</dbReference>
<dbReference type="InterPro" id="IPR013783">
    <property type="entry name" value="Ig-like_fold"/>
</dbReference>
<keyword evidence="1" id="KW-0393">Immunoglobulin domain</keyword>
<dbReference type="InterPro" id="IPR036179">
    <property type="entry name" value="Ig-like_dom_sf"/>
</dbReference>
<dbReference type="GO" id="GO:0006955">
    <property type="term" value="P:immune response"/>
    <property type="evidence" value="ECO:0007669"/>
    <property type="project" value="TreeGrafter"/>
</dbReference>
<keyword evidence="4" id="KW-1185">Reference proteome</keyword>
<evidence type="ECO:0000313" key="4">
    <source>
        <dbReference type="Proteomes" id="UP001187315"/>
    </source>
</evidence>
<reference evidence="3" key="1">
    <citation type="submission" date="2023-08" db="EMBL/GenBank/DDBJ databases">
        <title>Pelteobagrus vachellii genome.</title>
        <authorList>
            <person name="Liu H."/>
        </authorList>
    </citation>
    <scope>NUCLEOTIDE SEQUENCE</scope>
    <source>
        <strain evidence="3">PRFRI_2022a</strain>
        <tissue evidence="3">Muscle</tissue>
    </source>
</reference>
<dbReference type="EMBL" id="JAVHJS010000008">
    <property type="protein sequence ID" value="KAK2850468.1"/>
    <property type="molecule type" value="Genomic_DNA"/>
</dbReference>
<dbReference type="GO" id="GO:0003007">
    <property type="term" value="P:heart morphogenesis"/>
    <property type="evidence" value="ECO:0007669"/>
    <property type="project" value="UniProtKB-ARBA"/>
</dbReference>
<name>A0AA88N5M4_TACVA</name>
<comment type="caution">
    <text evidence="3">The sequence shown here is derived from an EMBL/GenBank/DDBJ whole genome shotgun (WGS) entry which is preliminary data.</text>
</comment>
<dbReference type="AlphaFoldDB" id="A0AA88N5M4"/>
<dbReference type="Gene3D" id="2.60.40.10">
    <property type="entry name" value="Immunoglobulins"/>
    <property type="match status" value="1"/>
</dbReference>
<dbReference type="SUPFAM" id="SSF48726">
    <property type="entry name" value="Immunoglobulin"/>
    <property type="match status" value="1"/>
</dbReference>
<dbReference type="PANTHER" id="PTHR14241">
    <property type="entry name" value="INTERFERON-INDUCED PROTEIN 44"/>
    <property type="match status" value="1"/>
</dbReference>
<dbReference type="SUPFAM" id="SSF52540">
    <property type="entry name" value="P-loop containing nucleoside triphosphate hydrolases"/>
    <property type="match status" value="1"/>
</dbReference>
<dbReference type="InterPro" id="IPR003599">
    <property type="entry name" value="Ig_sub"/>
</dbReference>
<dbReference type="FunFam" id="2.60.40.10:FF:000107">
    <property type="entry name" value="Myosin, light chain kinase a"/>
    <property type="match status" value="1"/>
</dbReference>
<dbReference type="Proteomes" id="UP001187315">
    <property type="component" value="Unassembled WGS sequence"/>
</dbReference>
<dbReference type="InterPro" id="IPR007110">
    <property type="entry name" value="Ig-like_dom"/>
</dbReference>
<dbReference type="Pfam" id="PF07679">
    <property type="entry name" value="I-set"/>
    <property type="match status" value="1"/>
</dbReference>
<evidence type="ECO:0000256" key="1">
    <source>
        <dbReference type="ARBA" id="ARBA00023319"/>
    </source>
</evidence>
<dbReference type="PROSITE" id="PS50835">
    <property type="entry name" value="IG_LIKE"/>
    <property type="match status" value="1"/>
</dbReference>
<protein>
    <recommendedName>
        <fullName evidence="2">Ig-like domain-containing protein</fullName>
    </recommendedName>
</protein>
<evidence type="ECO:0000313" key="3">
    <source>
        <dbReference type="EMBL" id="KAK2850468.1"/>
    </source>
</evidence>
<accession>A0AA88N5M4</accession>